<organism evidence="2 3">
    <name type="scientific">Histidinibacterium lentulum</name>
    <dbReference type="NCBI Taxonomy" id="2480588"/>
    <lineage>
        <taxon>Bacteria</taxon>
        <taxon>Pseudomonadati</taxon>
        <taxon>Pseudomonadota</taxon>
        <taxon>Alphaproteobacteria</taxon>
        <taxon>Rhodobacterales</taxon>
        <taxon>Paracoccaceae</taxon>
        <taxon>Histidinibacterium</taxon>
    </lineage>
</organism>
<feature type="signal peptide" evidence="1">
    <location>
        <begin position="1"/>
        <end position="27"/>
    </location>
</feature>
<dbReference type="Proteomes" id="UP000268016">
    <property type="component" value="Unassembled WGS sequence"/>
</dbReference>
<dbReference type="AlphaFoldDB" id="A0A3N2QM95"/>
<evidence type="ECO:0000313" key="3">
    <source>
        <dbReference type="Proteomes" id="UP000268016"/>
    </source>
</evidence>
<evidence type="ECO:0000313" key="2">
    <source>
        <dbReference type="EMBL" id="ROT96312.1"/>
    </source>
</evidence>
<keyword evidence="1" id="KW-0732">Signal</keyword>
<comment type="caution">
    <text evidence="2">The sequence shown here is derived from an EMBL/GenBank/DDBJ whole genome shotgun (WGS) entry which is preliminary data.</text>
</comment>
<gene>
    <name evidence="2" type="ORF">EAT49_18935</name>
</gene>
<accession>A0A3N2QM95</accession>
<feature type="chain" id="PRO_5017941987" description="SH3 domain-containing protein" evidence="1">
    <location>
        <begin position="28"/>
        <end position="262"/>
    </location>
</feature>
<name>A0A3N2QM95_9RHOB</name>
<proteinExistence type="predicted"/>
<dbReference type="EMBL" id="RDRB01000012">
    <property type="protein sequence ID" value="ROT96312.1"/>
    <property type="molecule type" value="Genomic_DNA"/>
</dbReference>
<dbReference type="OrthoDB" id="964913at2"/>
<sequence length="262" mass="29018">MHPFAPLLRTAMAGVSALLLLPGPAEAQMGGHGPDAWRVTGVTSDDVLNLRMGPGTRYPIIGSFAHDAAGLTMTTCVPFMTEAQGMTMTPEERERLNLPPRWCLMSDAQARSQGWVAARFLEEDTGGPASDQDGDRMIEDAVSLVSRLYTRHEQAMRGEALSPFSHGRAADFFFAGDVSAVADSQWQADPLYDAQDFDITNLRVYADPEMPMFRGMITVWVEFENFGQPQRVEVNLRPDPDQPGRPAPVRIIRIDHGEWQFP</sequence>
<keyword evidence="3" id="KW-1185">Reference proteome</keyword>
<evidence type="ECO:0000256" key="1">
    <source>
        <dbReference type="SAM" id="SignalP"/>
    </source>
</evidence>
<reference evidence="2 3" key="1">
    <citation type="submission" date="2018-10" db="EMBL/GenBank/DDBJ databases">
        <title>Histidinibacterium lentulum gen. nov., sp. nov., a marine bacterium from the culture broth of Picochlorum sp. 122.</title>
        <authorList>
            <person name="Wang G."/>
        </authorList>
    </citation>
    <scope>NUCLEOTIDE SEQUENCE [LARGE SCALE GENOMIC DNA]</scope>
    <source>
        <strain evidence="2 3">B17</strain>
    </source>
</reference>
<evidence type="ECO:0008006" key="4">
    <source>
        <dbReference type="Google" id="ProtNLM"/>
    </source>
</evidence>
<dbReference type="RefSeq" id="WP_123643884.1">
    <property type="nucleotide sequence ID" value="NZ_ML119092.1"/>
</dbReference>
<protein>
    <recommendedName>
        <fullName evidence="4">SH3 domain-containing protein</fullName>
    </recommendedName>
</protein>